<keyword evidence="3" id="KW-0040">ANK repeat</keyword>
<reference evidence="6" key="1">
    <citation type="journal article" date="2020" name="bioRxiv">
        <title>Comparative genomics of Chlamydomonas.</title>
        <authorList>
            <person name="Craig R.J."/>
            <person name="Hasan A.R."/>
            <person name="Ness R.W."/>
            <person name="Keightley P.D."/>
        </authorList>
    </citation>
    <scope>NUCLEOTIDE SEQUENCE</scope>
    <source>
        <strain evidence="6">SAG 7.73</strain>
    </source>
</reference>
<keyword evidence="2" id="KW-0677">Repeat</keyword>
<comment type="caution">
    <text evidence="6">The sequence shown here is derived from an EMBL/GenBank/DDBJ whole genome shotgun (WGS) entry which is preliminary data.</text>
</comment>
<dbReference type="Pfam" id="PF00651">
    <property type="entry name" value="BTB"/>
    <property type="match status" value="1"/>
</dbReference>
<keyword evidence="7" id="KW-1185">Reference proteome</keyword>
<dbReference type="AlphaFoldDB" id="A0A835SZF6"/>
<accession>A0A835SZF6</accession>
<dbReference type="GO" id="GO:0005737">
    <property type="term" value="C:cytoplasm"/>
    <property type="evidence" value="ECO:0007669"/>
    <property type="project" value="TreeGrafter"/>
</dbReference>
<dbReference type="PANTHER" id="PTHR46231">
    <property type="entry name" value="ANKYRIN REPEAT AND BTB/POZ DOMAIN-CONTAINING PROTEIN 1"/>
    <property type="match status" value="1"/>
</dbReference>
<organism evidence="6 7">
    <name type="scientific">Chlamydomonas incerta</name>
    <dbReference type="NCBI Taxonomy" id="51695"/>
    <lineage>
        <taxon>Eukaryota</taxon>
        <taxon>Viridiplantae</taxon>
        <taxon>Chlorophyta</taxon>
        <taxon>core chlorophytes</taxon>
        <taxon>Chlorophyceae</taxon>
        <taxon>CS clade</taxon>
        <taxon>Chlamydomonadales</taxon>
        <taxon>Chlamydomonadaceae</taxon>
        <taxon>Chlamydomonas</taxon>
    </lineage>
</organism>
<evidence type="ECO:0000313" key="7">
    <source>
        <dbReference type="Proteomes" id="UP000650467"/>
    </source>
</evidence>
<dbReference type="EMBL" id="JAEHOC010000030">
    <property type="protein sequence ID" value="KAG2429615.1"/>
    <property type="molecule type" value="Genomic_DNA"/>
</dbReference>
<dbReference type="SMART" id="SM00225">
    <property type="entry name" value="BTB"/>
    <property type="match status" value="1"/>
</dbReference>
<dbReference type="OrthoDB" id="537338at2759"/>
<name>A0A835SZF6_CHLIN</name>
<dbReference type="GO" id="GO:0000151">
    <property type="term" value="C:ubiquitin ligase complex"/>
    <property type="evidence" value="ECO:0007669"/>
    <property type="project" value="TreeGrafter"/>
</dbReference>
<evidence type="ECO:0000313" key="6">
    <source>
        <dbReference type="EMBL" id="KAG2429615.1"/>
    </source>
</evidence>
<proteinExistence type="predicted"/>
<sequence length="315" mass="33095">MDGTGAVVVVDWCGWPGRGITTRVRRVSPTGTVDTLVTDIPGSYEWPTVLPNGYLALSSANDVLLLDLGLQPLLPSHGPAGADAAAAAAPSPPPRSVTGDLGALLDAQPDGSSDIAIRVGGRRFHTHRAILSARCDYFKQRLLAPDLDAGGGGGGGGGSGSGFVDARAAELELPDADPDAFALLLRWLYTGAADIPLAQARELAVLADRLLLPDLCTAAQGVVMELVCPATAVDCLLWAARCADARGGAGGCFAPLLERLKGWYVEHHEEVKAEADASRERLVMEAPLMALRLADAVLERASQERGRDPKRRRRT</sequence>
<dbReference type="PROSITE" id="PS50097">
    <property type="entry name" value="BTB"/>
    <property type="match status" value="1"/>
</dbReference>
<evidence type="ECO:0000256" key="4">
    <source>
        <dbReference type="SAM" id="MobiDB-lite"/>
    </source>
</evidence>
<feature type="region of interest" description="Disordered" evidence="4">
    <location>
        <begin position="80"/>
        <end position="99"/>
    </location>
</feature>
<protein>
    <recommendedName>
        <fullName evidence="5">BTB domain-containing protein</fullName>
    </recommendedName>
</protein>
<dbReference type="InterPro" id="IPR000210">
    <property type="entry name" value="BTB/POZ_dom"/>
</dbReference>
<dbReference type="InterPro" id="IPR044515">
    <property type="entry name" value="ABTB1"/>
</dbReference>
<evidence type="ECO:0000256" key="3">
    <source>
        <dbReference type="ARBA" id="ARBA00023043"/>
    </source>
</evidence>
<dbReference type="PANTHER" id="PTHR46231:SF1">
    <property type="entry name" value="ANKYRIN REPEAT AND BTB_POZ DOMAIN-CONTAINING PROTEIN 1"/>
    <property type="match status" value="1"/>
</dbReference>
<dbReference type="SUPFAM" id="SSF54695">
    <property type="entry name" value="POZ domain"/>
    <property type="match status" value="1"/>
</dbReference>
<dbReference type="Gene3D" id="3.30.710.10">
    <property type="entry name" value="Potassium Channel Kv1.1, Chain A"/>
    <property type="match status" value="1"/>
</dbReference>
<dbReference type="InterPro" id="IPR011333">
    <property type="entry name" value="SKP1/BTB/POZ_sf"/>
</dbReference>
<dbReference type="Proteomes" id="UP000650467">
    <property type="component" value="Unassembled WGS sequence"/>
</dbReference>
<dbReference type="CDD" id="cd18186">
    <property type="entry name" value="BTB_POZ_ZBTB_KLHL-like"/>
    <property type="match status" value="1"/>
</dbReference>
<feature type="domain" description="BTB" evidence="5">
    <location>
        <begin position="113"/>
        <end position="197"/>
    </location>
</feature>
<evidence type="ECO:0000259" key="5">
    <source>
        <dbReference type="PROSITE" id="PS50097"/>
    </source>
</evidence>
<gene>
    <name evidence="6" type="ORF">HXX76_010847</name>
</gene>
<comment type="pathway">
    <text evidence="1">Protein modification; protein ubiquitination.</text>
</comment>
<evidence type="ECO:0000256" key="2">
    <source>
        <dbReference type="ARBA" id="ARBA00022737"/>
    </source>
</evidence>
<feature type="compositionally biased region" description="Low complexity" evidence="4">
    <location>
        <begin position="80"/>
        <end position="89"/>
    </location>
</feature>
<evidence type="ECO:0000256" key="1">
    <source>
        <dbReference type="ARBA" id="ARBA00004906"/>
    </source>
</evidence>